<organism evidence="16 17">
    <name type="scientific">Ilex paraguariensis</name>
    <name type="common">yerba mate</name>
    <dbReference type="NCBI Taxonomy" id="185542"/>
    <lineage>
        <taxon>Eukaryota</taxon>
        <taxon>Viridiplantae</taxon>
        <taxon>Streptophyta</taxon>
        <taxon>Embryophyta</taxon>
        <taxon>Tracheophyta</taxon>
        <taxon>Spermatophyta</taxon>
        <taxon>Magnoliopsida</taxon>
        <taxon>eudicotyledons</taxon>
        <taxon>Gunneridae</taxon>
        <taxon>Pentapetalae</taxon>
        <taxon>asterids</taxon>
        <taxon>campanulids</taxon>
        <taxon>Aquifoliales</taxon>
        <taxon>Aquifoliaceae</taxon>
        <taxon>Ilex</taxon>
    </lineage>
</organism>
<keyword evidence="5" id="KW-0479">Metal-binding</keyword>
<keyword evidence="3" id="KW-0808">Transferase</keyword>
<evidence type="ECO:0000256" key="11">
    <source>
        <dbReference type="ARBA" id="ARBA00024209"/>
    </source>
</evidence>
<protein>
    <recommendedName>
        <fullName evidence="15">RING-type domain-containing protein</fullName>
    </recommendedName>
</protein>
<evidence type="ECO:0000256" key="13">
    <source>
        <dbReference type="SAM" id="MobiDB-lite"/>
    </source>
</evidence>
<reference evidence="16 17" key="1">
    <citation type="submission" date="2024-02" db="EMBL/GenBank/DDBJ databases">
        <authorList>
            <person name="Vignale AGUSTIN F."/>
            <person name="Sosa J E."/>
            <person name="Modenutti C."/>
        </authorList>
    </citation>
    <scope>NUCLEOTIDE SEQUENCE [LARGE SCALE GENOMIC DNA]</scope>
</reference>
<dbReference type="SMART" id="SM00184">
    <property type="entry name" value="RING"/>
    <property type="match status" value="1"/>
</dbReference>
<evidence type="ECO:0000256" key="7">
    <source>
        <dbReference type="ARBA" id="ARBA00022786"/>
    </source>
</evidence>
<dbReference type="PANTHER" id="PTHR45768">
    <property type="entry name" value="E3 UBIQUITIN-PROTEIN LIGASE RNF13-LIKE"/>
    <property type="match status" value="1"/>
</dbReference>
<evidence type="ECO:0000313" key="16">
    <source>
        <dbReference type="EMBL" id="CAK9136240.1"/>
    </source>
</evidence>
<comment type="subcellular location">
    <subcellularLocation>
        <location evidence="1">Membrane</location>
        <topology evidence="1">Single-pass membrane protein</topology>
    </subcellularLocation>
</comment>
<dbReference type="EMBL" id="CAUOFW020000744">
    <property type="protein sequence ID" value="CAK9136240.1"/>
    <property type="molecule type" value="Genomic_DNA"/>
</dbReference>
<evidence type="ECO:0000256" key="12">
    <source>
        <dbReference type="PROSITE-ProRule" id="PRU00175"/>
    </source>
</evidence>
<evidence type="ECO:0000256" key="5">
    <source>
        <dbReference type="ARBA" id="ARBA00022723"/>
    </source>
</evidence>
<evidence type="ECO:0000256" key="4">
    <source>
        <dbReference type="ARBA" id="ARBA00022692"/>
    </source>
</evidence>
<dbReference type="SUPFAM" id="SSF57850">
    <property type="entry name" value="RING/U-box"/>
    <property type="match status" value="1"/>
</dbReference>
<evidence type="ECO:0000256" key="8">
    <source>
        <dbReference type="ARBA" id="ARBA00022833"/>
    </source>
</evidence>
<feature type="transmembrane region" description="Helical" evidence="14">
    <location>
        <begin position="24"/>
        <end position="48"/>
    </location>
</feature>
<dbReference type="Gene3D" id="3.30.40.10">
    <property type="entry name" value="Zinc/RING finger domain, C3HC4 (zinc finger)"/>
    <property type="match status" value="1"/>
</dbReference>
<gene>
    <name evidence="16" type="ORF">ILEXP_LOCUS3216</name>
</gene>
<keyword evidence="9 14" id="KW-1133">Transmembrane helix</keyword>
<dbReference type="InterPro" id="IPR013083">
    <property type="entry name" value="Znf_RING/FYVE/PHD"/>
</dbReference>
<feature type="region of interest" description="Disordered" evidence="13">
    <location>
        <begin position="172"/>
        <end position="259"/>
    </location>
</feature>
<evidence type="ECO:0000256" key="14">
    <source>
        <dbReference type="SAM" id="Phobius"/>
    </source>
</evidence>
<dbReference type="InterPro" id="IPR001841">
    <property type="entry name" value="Znf_RING"/>
</dbReference>
<feature type="compositionally biased region" description="Basic and acidic residues" evidence="13">
    <location>
        <begin position="222"/>
        <end position="236"/>
    </location>
</feature>
<dbReference type="CDD" id="cd16461">
    <property type="entry name" value="RING-H2_EL5-like"/>
    <property type="match status" value="1"/>
</dbReference>
<comment type="similarity">
    <text evidence="11">Belongs to the RING-type zinc finger family. ATL subfamily.</text>
</comment>
<dbReference type="GO" id="GO:0008270">
    <property type="term" value="F:zinc ion binding"/>
    <property type="evidence" value="ECO:0007669"/>
    <property type="project" value="UniProtKB-KW"/>
</dbReference>
<evidence type="ECO:0000313" key="17">
    <source>
        <dbReference type="Proteomes" id="UP001642360"/>
    </source>
</evidence>
<dbReference type="GO" id="GO:0016740">
    <property type="term" value="F:transferase activity"/>
    <property type="evidence" value="ECO:0007669"/>
    <property type="project" value="UniProtKB-KW"/>
</dbReference>
<dbReference type="AlphaFoldDB" id="A0ABC8QUS6"/>
<dbReference type="PROSITE" id="PS50089">
    <property type="entry name" value="ZF_RING_2"/>
    <property type="match status" value="1"/>
</dbReference>
<comment type="pathway">
    <text evidence="2">Protein modification; protein ubiquitination.</text>
</comment>
<evidence type="ECO:0000256" key="3">
    <source>
        <dbReference type="ARBA" id="ARBA00022679"/>
    </source>
</evidence>
<evidence type="ECO:0000256" key="6">
    <source>
        <dbReference type="ARBA" id="ARBA00022771"/>
    </source>
</evidence>
<sequence length="259" mass="28351">MEDDNATGLARDCDPTSFEFSGKVMLMISILVLLLVLAIIVCFMYTHWFHLRRSPHLRQAHPLALTSYHNNTTTSSSSKGLEPSVLKSLPIFYVSKTHGPPLECAVCLSELENNDMGRVLPKCNHCFHIDCIDMWFHSHSSCPLCRAPVQPIDNPVQVTENPLETVVLILESPSSESGSNSGLSPTSRRAENQMFSTSPPENYRSKSPGLMGITVEVPVTEKGPKASDEMDLESKKGNGFKQPGEPVLSGLPSRDGSGI</sequence>
<keyword evidence="4 14" id="KW-0812">Transmembrane</keyword>
<keyword evidence="8" id="KW-0862">Zinc</keyword>
<evidence type="ECO:0000259" key="15">
    <source>
        <dbReference type="PROSITE" id="PS50089"/>
    </source>
</evidence>
<dbReference type="Pfam" id="PF13639">
    <property type="entry name" value="zf-RING_2"/>
    <property type="match status" value="1"/>
</dbReference>
<dbReference type="GO" id="GO:0016020">
    <property type="term" value="C:membrane"/>
    <property type="evidence" value="ECO:0007669"/>
    <property type="project" value="UniProtKB-SubCell"/>
</dbReference>
<evidence type="ECO:0000256" key="1">
    <source>
        <dbReference type="ARBA" id="ARBA00004167"/>
    </source>
</evidence>
<evidence type="ECO:0000256" key="9">
    <source>
        <dbReference type="ARBA" id="ARBA00022989"/>
    </source>
</evidence>
<keyword evidence="6 12" id="KW-0863">Zinc-finger</keyword>
<keyword evidence="10 14" id="KW-0472">Membrane</keyword>
<accession>A0ABC8QUS6</accession>
<proteinExistence type="inferred from homology"/>
<feature type="domain" description="RING-type" evidence="15">
    <location>
        <begin position="104"/>
        <end position="146"/>
    </location>
</feature>
<evidence type="ECO:0000256" key="10">
    <source>
        <dbReference type="ARBA" id="ARBA00023136"/>
    </source>
</evidence>
<dbReference type="PANTHER" id="PTHR45768:SF34">
    <property type="entry name" value="RING-H2 FINGER PROTEIN ATL64"/>
    <property type="match status" value="1"/>
</dbReference>
<feature type="compositionally biased region" description="Low complexity" evidence="13">
    <location>
        <begin position="172"/>
        <end position="187"/>
    </location>
</feature>
<dbReference type="Proteomes" id="UP001642360">
    <property type="component" value="Unassembled WGS sequence"/>
</dbReference>
<keyword evidence="17" id="KW-1185">Reference proteome</keyword>
<keyword evidence="7" id="KW-0833">Ubl conjugation pathway</keyword>
<evidence type="ECO:0000256" key="2">
    <source>
        <dbReference type="ARBA" id="ARBA00004906"/>
    </source>
</evidence>
<name>A0ABC8QUS6_9AQUA</name>
<comment type="caution">
    <text evidence="16">The sequence shown here is derived from an EMBL/GenBank/DDBJ whole genome shotgun (WGS) entry which is preliminary data.</text>
</comment>